<dbReference type="Proteomes" id="UP000199634">
    <property type="component" value="Unassembled WGS sequence"/>
</dbReference>
<dbReference type="PANTHER" id="PTHR32268:SF11">
    <property type="entry name" value="HOMOSERINE O-ACETYLTRANSFERASE"/>
    <property type="match status" value="1"/>
</dbReference>
<gene>
    <name evidence="3" type="ORF">SAMN02927937_02423</name>
</gene>
<proteinExistence type="predicted"/>
<dbReference type="AlphaFoldDB" id="A0A1H6M4V7"/>
<dbReference type="InterPro" id="IPR008220">
    <property type="entry name" value="HAT_MetX-like"/>
</dbReference>
<dbReference type="GO" id="GO:0004414">
    <property type="term" value="F:homoserine O-acetyltransferase activity"/>
    <property type="evidence" value="ECO:0007669"/>
    <property type="project" value="TreeGrafter"/>
</dbReference>
<reference evidence="3 4" key="1">
    <citation type="submission" date="2016-10" db="EMBL/GenBank/DDBJ databases">
        <authorList>
            <person name="de Groot N.N."/>
        </authorList>
    </citation>
    <scope>NUCLEOTIDE SEQUENCE [LARGE SCALE GENOMIC DNA]</scope>
    <source>
        <strain evidence="3 4">CGMCC 1.10825</strain>
    </source>
</reference>
<dbReference type="OrthoDB" id="9800754at2"/>
<organism evidence="3 4">
    <name type="scientific">Paenimyroides marinum</name>
    <dbReference type="NCBI Taxonomy" id="1159016"/>
    <lineage>
        <taxon>Bacteria</taxon>
        <taxon>Pseudomonadati</taxon>
        <taxon>Bacteroidota</taxon>
        <taxon>Flavobacteriia</taxon>
        <taxon>Flavobacteriales</taxon>
        <taxon>Flavobacteriaceae</taxon>
        <taxon>Paenimyroides</taxon>
    </lineage>
</organism>
<dbReference type="Pfam" id="PF00561">
    <property type="entry name" value="Abhydrolase_1"/>
    <property type="match status" value="1"/>
</dbReference>
<feature type="domain" description="AB hydrolase-1" evidence="2">
    <location>
        <begin position="34"/>
        <end position="279"/>
    </location>
</feature>
<dbReference type="SUPFAM" id="SSF53474">
    <property type="entry name" value="alpha/beta-Hydrolases"/>
    <property type="match status" value="1"/>
</dbReference>
<evidence type="ECO:0000313" key="4">
    <source>
        <dbReference type="Proteomes" id="UP000199634"/>
    </source>
</evidence>
<dbReference type="InterPro" id="IPR000073">
    <property type="entry name" value="AB_hydrolase_1"/>
</dbReference>
<dbReference type="InterPro" id="IPR029058">
    <property type="entry name" value="AB_hydrolase_fold"/>
</dbReference>
<keyword evidence="4" id="KW-1185">Reference proteome</keyword>
<protein>
    <submittedName>
        <fullName evidence="3">Homoserine O-acetyltransferase</fullName>
    </submittedName>
</protein>
<dbReference type="GO" id="GO:0009086">
    <property type="term" value="P:methionine biosynthetic process"/>
    <property type="evidence" value="ECO:0007669"/>
    <property type="project" value="TreeGrafter"/>
</dbReference>
<sequence length="312" mass="35719">MNKKRIPKQLTSHFADKDCEISYQWICIDNEPKPTLVILHALTGNSTVSGKDGWWNEIVGENKTINCNKYNILSIDTLGNGYATNTHLHIHSIENITVNDVAKINLWLLDELQLTTVHSLIGGSLGGAIAWEMWKEKPVFFQQLISIGAHPLENHWIKGITFLQKNLLQKNESGYEQARMWSMLFYRNALGVDSKFNQSSQSIENWLTYHGASLKARFSEKSYEIMNHLLGAIGKGSYREQFLNAAQKSTTQIVVISISSDWLFHPQHQIEWIEAIKQVHKNITHHSLESVHGHDAFLIEFEKLGRIIENYL</sequence>
<dbReference type="PANTHER" id="PTHR32268">
    <property type="entry name" value="HOMOSERINE O-ACETYLTRANSFERASE"/>
    <property type="match status" value="1"/>
</dbReference>
<evidence type="ECO:0000259" key="2">
    <source>
        <dbReference type="Pfam" id="PF00561"/>
    </source>
</evidence>
<evidence type="ECO:0000256" key="1">
    <source>
        <dbReference type="ARBA" id="ARBA00022679"/>
    </source>
</evidence>
<dbReference type="EMBL" id="FNXE01000041">
    <property type="protein sequence ID" value="SEH96334.1"/>
    <property type="molecule type" value="Genomic_DNA"/>
</dbReference>
<dbReference type="Gene3D" id="3.40.50.1820">
    <property type="entry name" value="alpha/beta hydrolase"/>
    <property type="match status" value="1"/>
</dbReference>
<dbReference type="RefSeq" id="WP_091101361.1">
    <property type="nucleotide sequence ID" value="NZ_FNXE01000041.1"/>
</dbReference>
<dbReference type="GO" id="GO:0009092">
    <property type="term" value="P:homoserine metabolic process"/>
    <property type="evidence" value="ECO:0007669"/>
    <property type="project" value="TreeGrafter"/>
</dbReference>
<accession>A0A1H6M4V7</accession>
<name>A0A1H6M4V7_9FLAO</name>
<dbReference type="STRING" id="1159016.SAMN02927937_02423"/>
<evidence type="ECO:0000313" key="3">
    <source>
        <dbReference type="EMBL" id="SEH96334.1"/>
    </source>
</evidence>
<keyword evidence="1 3" id="KW-0808">Transferase</keyword>